<evidence type="ECO:0000313" key="1">
    <source>
        <dbReference type="EMBL" id="TNV78074.1"/>
    </source>
</evidence>
<dbReference type="Proteomes" id="UP000785679">
    <property type="component" value="Unassembled WGS sequence"/>
</dbReference>
<comment type="caution">
    <text evidence="1">The sequence shown here is derived from an EMBL/GenBank/DDBJ whole genome shotgun (WGS) entry which is preliminary data.</text>
</comment>
<reference evidence="1" key="1">
    <citation type="submission" date="2019-06" db="EMBL/GenBank/DDBJ databases">
        <authorList>
            <person name="Zheng W."/>
        </authorList>
    </citation>
    <scope>NUCLEOTIDE SEQUENCE</scope>
    <source>
        <strain evidence="1">QDHG01</strain>
    </source>
</reference>
<organism evidence="1 2">
    <name type="scientific">Halteria grandinella</name>
    <dbReference type="NCBI Taxonomy" id="5974"/>
    <lineage>
        <taxon>Eukaryota</taxon>
        <taxon>Sar</taxon>
        <taxon>Alveolata</taxon>
        <taxon>Ciliophora</taxon>
        <taxon>Intramacronucleata</taxon>
        <taxon>Spirotrichea</taxon>
        <taxon>Stichotrichia</taxon>
        <taxon>Sporadotrichida</taxon>
        <taxon>Halteriidae</taxon>
        <taxon>Halteria</taxon>
    </lineage>
</organism>
<sequence>MKFGLQKDESSNQTIKFDSKPQEIEDIKSFKQFLLNLDKPLMSQVCLSNAEAEFRLCALTQQRSRGCFTNKGESLLPICQL</sequence>
<name>A0A8J8NNK4_HALGN</name>
<accession>A0A8J8NNK4</accession>
<protein>
    <submittedName>
        <fullName evidence="1">Uncharacterized protein</fullName>
    </submittedName>
</protein>
<gene>
    <name evidence="1" type="ORF">FGO68_gene8297</name>
</gene>
<keyword evidence="2" id="KW-1185">Reference proteome</keyword>
<dbReference type="AlphaFoldDB" id="A0A8J8NNK4"/>
<evidence type="ECO:0000313" key="2">
    <source>
        <dbReference type="Proteomes" id="UP000785679"/>
    </source>
</evidence>
<proteinExistence type="predicted"/>
<dbReference type="EMBL" id="RRYP01010929">
    <property type="protein sequence ID" value="TNV78074.1"/>
    <property type="molecule type" value="Genomic_DNA"/>
</dbReference>